<evidence type="ECO:0000256" key="1">
    <source>
        <dbReference type="SAM" id="MobiDB-lite"/>
    </source>
</evidence>
<name>A0A6C0DEB4_9ZZZZ</name>
<dbReference type="EMBL" id="MN739593">
    <property type="protein sequence ID" value="QHT14857.1"/>
    <property type="molecule type" value="Genomic_DNA"/>
</dbReference>
<organism evidence="3">
    <name type="scientific">viral metagenome</name>
    <dbReference type="NCBI Taxonomy" id="1070528"/>
    <lineage>
        <taxon>unclassified sequences</taxon>
        <taxon>metagenomes</taxon>
        <taxon>organismal metagenomes</taxon>
    </lineage>
</organism>
<dbReference type="InterPro" id="IPR016024">
    <property type="entry name" value="ARM-type_fold"/>
</dbReference>
<dbReference type="GO" id="GO:0003723">
    <property type="term" value="F:RNA binding"/>
    <property type="evidence" value="ECO:0007669"/>
    <property type="project" value="InterPro"/>
</dbReference>
<dbReference type="Pfam" id="PF02854">
    <property type="entry name" value="MIF4G"/>
    <property type="match status" value="1"/>
</dbReference>
<dbReference type="SUPFAM" id="SSF48371">
    <property type="entry name" value="ARM repeat"/>
    <property type="match status" value="1"/>
</dbReference>
<feature type="region of interest" description="Disordered" evidence="1">
    <location>
        <begin position="44"/>
        <end position="104"/>
    </location>
</feature>
<evidence type="ECO:0000259" key="2">
    <source>
        <dbReference type="Pfam" id="PF02854"/>
    </source>
</evidence>
<dbReference type="InterPro" id="IPR003890">
    <property type="entry name" value="MIF4G-like_typ-3"/>
</dbReference>
<proteinExistence type="predicted"/>
<reference evidence="3" key="1">
    <citation type="journal article" date="2020" name="Nature">
        <title>Giant virus diversity and host interactions through global metagenomics.</title>
        <authorList>
            <person name="Schulz F."/>
            <person name="Roux S."/>
            <person name="Paez-Espino D."/>
            <person name="Jungbluth S."/>
            <person name="Walsh D.A."/>
            <person name="Denef V.J."/>
            <person name="McMahon K.D."/>
            <person name="Konstantinidis K.T."/>
            <person name="Eloe-Fadrosh E.A."/>
            <person name="Kyrpides N.C."/>
            <person name="Woyke T."/>
        </authorList>
    </citation>
    <scope>NUCLEOTIDE SEQUENCE</scope>
    <source>
        <strain evidence="3">GVMAG-M-3300023174-141</strain>
    </source>
</reference>
<protein>
    <recommendedName>
        <fullName evidence="2">MIF4G domain-containing protein</fullName>
    </recommendedName>
</protein>
<feature type="domain" description="MIF4G" evidence="2">
    <location>
        <begin position="133"/>
        <end position="297"/>
    </location>
</feature>
<sequence>MSSLTQDIQTVYSLRKSIRDPSVPAAVLASIETIHRSVRTSDHNGWKTVDWRGSSHSHRAPSKPASNRPPHHAFGNRSSASDETVAASTSTDNRRTAWNETSDGFRTPHQKYVSKFKKTSEKVEDTILNTILLGKLNKFSHSNYNEIKEFITTIIDSGQTDMMKCFMKIVFEKAASEEIFCPLYAKLLSELSTLYPVLLTEMANLYTQYMEIFDEVAEDQTETYNEMCKRNVEKKYRRGYSQFLAELIKNNVMDTDTFLKILSKIIGQVEANTAIPESTKLIEEFADCLMRIMKAIRVDPLKQDENDAIGLIRLTLKGEIMARIQPLSVRQPEMLGLSNKARFTFLDMYESIQRF</sequence>
<feature type="compositionally biased region" description="Polar residues" evidence="1">
    <location>
        <begin position="76"/>
        <end position="91"/>
    </location>
</feature>
<accession>A0A6C0DEB4</accession>
<dbReference type="Gene3D" id="1.25.40.180">
    <property type="match status" value="1"/>
</dbReference>
<evidence type="ECO:0000313" key="3">
    <source>
        <dbReference type="EMBL" id="QHT14857.1"/>
    </source>
</evidence>
<dbReference type="AlphaFoldDB" id="A0A6C0DEB4"/>